<dbReference type="GO" id="GO:0008892">
    <property type="term" value="F:guanine deaminase activity"/>
    <property type="evidence" value="ECO:0007669"/>
    <property type="project" value="UniProtKB-EC"/>
</dbReference>
<dbReference type="Proteomes" id="UP000265715">
    <property type="component" value="Unassembled WGS sequence"/>
</dbReference>
<evidence type="ECO:0000256" key="2">
    <source>
        <dbReference type="ARBA" id="ARBA00022833"/>
    </source>
</evidence>
<dbReference type="FunFam" id="3.40.140.10:FF:000051">
    <property type="entry name" value="Nucleoside deaminase"/>
    <property type="match status" value="1"/>
</dbReference>
<evidence type="ECO:0000313" key="5">
    <source>
        <dbReference type="Proteomes" id="UP000265715"/>
    </source>
</evidence>
<protein>
    <submittedName>
        <fullName evidence="4">Guanine deaminase</fullName>
        <ecNumber evidence="4">3.5.4.3</ecNumber>
    </submittedName>
</protein>
<keyword evidence="2" id="KW-0862">Zinc</keyword>
<keyword evidence="1" id="KW-0479">Metal-binding</keyword>
<comment type="caution">
    <text evidence="4">The sequence shown here is derived from an EMBL/GenBank/DDBJ whole genome shotgun (WGS) entry which is preliminary data.</text>
</comment>
<proteinExistence type="predicted"/>
<reference evidence="4 5" key="1">
    <citation type="submission" date="2018-08" db="EMBL/GenBank/DDBJ databases">
        <title>Meiothermus terrae DSM 26712 genome sequencing project.</title>
        <authorList>
            <person name="Da Costa M.S."/>
            <person name="Albuquerque L."/>
            <person name="Raposo P."/>
            <person name="Froufe H.J.C."/>
            <person name="Barroso C.S."/>
            <person name="Egas C."/>
        </authorList>
    </citation>
    <scope>NUCLEOTIDE SEQUENCE [LARGE SCALE GENOMIC DNA]</scope>
    <source>
        <strain evidence="4 5">DSM 26712</strain>
    </source>
</reference>
<dbReference type="Pfam" id="PF00383">
    <property type="entry name" value="dCMP_cyt_deam_1"/>
    <property type="match status" value="1"/>
</dbReference>
<dbReference type="GO" id="GO:0008270">
    <property type="term" value="F:zinc ion binding"/>
    <property type="evidence" value="ECO:0007669"/>
    <property type="project" value="InterPro"/>
</dbReference>
<dbReference type="PANTHER" id="PTHR11079:SF179">
    <property type="entry name" value="TRNA(ADENINE(34)) DEAMINASE, CHLOROPLASTIC"/>
    <property type="match status" value="1"/>
</dbReference>
<dbReference type="EC" id="3.5.4.3" evidence="4"/>
<evidence type="ECO:0000313" key="4">
    <source>
        <dbReference type="EMBL" id="RIH81158.1"/>
    </source>
</evidence>
<accession>A0A399EB44</accession>
<sequence length="158" mass="17564">MTAKDLEFLRQAVEVARRARANGNHPFGALLVDAEGKVLLEAENTVQTERDCTGHAELNLMRLASRSYDPGFLATCTLYTSTEPCAMCSGAIYWGNVRRVVYALSEARLRELTGDDPANPTLELPCREVFARGQRPVEVLGPALEDEAVRVHEGFWRQ</sequence>
<name>A0A399EB44_9DEIN</name>
<dbReference type="InterPro" id="IPR002125">
    <property type="entry name" value="CMP_dCMP_dom"/>
</dbReference>
<dbReference type="SUPFAM" id="SSF53927">
    <property type="entry name" value="Cytidine deaminase-like"/>
    <property type="match status" value="1"/>
</dbReference>
<evidence type="ECO:0000259" key="3">
    <source>
        <dbReference type="PROSITE" id="PS51747"/>
    </source>
</evidence>
<keyword evidence="5" id="KW-1185">Reference proteome</keyword>
<dbReference type="OrthoDB" id="9802676at2"/>
<dbReference type="EMBL" id="QXDL01000200">
    <property type="protein sequence ID" value="RIH81158.1"/>
    <property type="molecule type" value="Genomic_DNA"/>
</dbReference>
<evidence type="ECO:0000256" key="1">
    <source>
        <dbReference type="ARBA" id="ARBA00022723"/>
    </source>
</evidence>
<dbReference type="PROSITE" id="PS51747">
    <property type="entry name" value="CYT_DCMP_DEAMINASES_2"/>
    <property type="match status" value="1"/>
</dbReference>
<dbReference type="CDD" id="cd01285">
    <property type="entry name" value="nucleoside_deaminase"/>
    <property type="match status" value="1"/>
</dbReference>
<dbReference type="PANTHER" id="PTHR11079">
    <property type="entry name" value="CYTOSINE DEAMINASE FAMILY MEMBER"/>
    <property type="match status" value="1"/>
</dbReference>
<dbReference type="AlphaFoldDB" id="A0A399EB44"/>
<organism evidence="4 5">
    <name type="scientific">Calidithermus terrae</name>
    <dbReference type="NCBI Taxonomy" id="1408545"/>
    <lineage>
        <taxon>Bacteria</taxon>
        <taxon>Thermotogati</taxon>
        <taxon>Deinococcota</taxon>
        <taxon>Deinococci</taxon>
        <taxon>Thermales</taxon>
        <taxon>Thermaceae</taxon>
        <taxon>Calidithermus</taxon>
    </lineage>
</organism>
<dbReference type="InterPro" id="IPR016193">
    <property type="entry name" value="Cytidine_deaminase-like"/>
</dbReference>
<gene>
    <name evidence="4" type="primary">guaD_2</name>
    <name evidence="4" type="ORF">Mterra_03348</name>
</gene>
<keyword evidence="4" id="KW-0378">Hydrolase</keyword>
<dbReference type="Gene3D" id="3.40.140.10">
    <property type="entry name" value="Cytidine Deaminase, domain 2"/>
    <property type="match status" value="1"/>
</dbReference>
<feature type="domain" description="CMP/dCMP-type deaminase" evidence="3">
    <location>
        <begin position="3"/>
        <end position="116"/>
    </location>
</feature>
<dbReference type="InterPro" id="IPR016192">
    <property type="entry name" value="APOBEC/CMP_deaminase_Zn-bd"/>
</dbReference>
<dbReference type="RefSeq" id="WP_119316263.1">
    <property type="nucleotide sequence ID" value="NZ_QXDL01000200.1"/>
</dbReference>
<dbReference type="PROSITE" id="PS00903">
    <property type="entry name" value="CYT_DCMP_DEAMINASES_1"/>
    <property type="match status" value="1"/>
</dbReference>